<evidence type="ECO:0000256" key="2">
    <source>
        <dbReference type="ARBA" id="ARBA00022989"/>
    </source>
</evidence>
<keyword evidence="2 4" id="KW-1133">Transmembrane helix</keyword>
<feature type="transmembrane region" description="Helical" evidence="4">
    <location>
        <begin position="59"/>
        <end position="76"/>
    </location>
</feature>
<proteinExistence type="predicted"/>
<dbReference type="Proteomes" id="UP000663637">
    <property type="component" value="Chromosome"/>
</dbReference>
<feature type="domain" description="HIG1" evidence="5">
    <location>
        <begin position="1"/>
        <end position="79"/>
    </location>
</feature>
<keyword evidence="1 4" id="KW-0812">Transmembrane</keyword>
<keyword evidence="3 4" id="KW-0472">Membrane</keyword>
<dbReference type="RefSeq" id="WP_102153872.1">
    <property type="nucleotide sequence ID" value="NZ_CP061510.1"/>
</dbReference>
<protein>
    <submittedName>
        <fullName evidence="6">HIG1 domain-containing protein</fullName>
    </submittedName>
</protein>
<dbReference type="EMBL" id="CP061510">
    <property type="protein sequence ID" value="QSB44895.1"/>
    <property type="molecule type" value="Genomic_DNA"/>
</dbReference>
<evidence type="ECO:0000256" key="1">
    <source>
        <dbReference type="ARBA" id="ARBA00022692"/>
    </source>
</evidence>
<feature type="transmembrane region" description="Helical" evidence="4">
    <location>
        <begin position="6"/>
        <end position="28"/>
    </location>
</feature>
<evidence type="ECO:0000313" key="7">
    <source>
        <dbReference type="Proteomes" id="UP000663637"/>
    </source>
</evidence>
<accession>A0ABX7K9I6</accession>
<sequence length="79" mass="8674">MNTFLGIVLIVLMALVVVSLVRGVVAFLQSSREDIDKGGDGSRATEMQLFQNKMMFNRVKYQALAVVVIVVILIFGRGS</sequence>
<evidence type="ECO:0000259" key="5">
    <source>
        <dbReference type="PROSITE" id="PS51503"/>
    </source>
</evidence>
<keyword evidence="7" id="KW-1185">Reference proteome</keyword>
<organism evidence="6 7">
    <name type="scientific">Tsuneonella flava</name>
    <dbReference type="NCBI Taxonomy" id="2055955"/>
    <lineage>
        <taxon>Bacteria</taxon>
        <taxon>Pseudomonadati</taxon>
        <taxon>Pseudomonadota</taxon>
        <taxon>Alphaproteobacteria</taxon>
        <taxon>Sphingomonadales</taxon>
        <taxon>Erythrobacteraceae</taxon>
        <taxon>Tsuneonella</taxon>
    </lineage>
</organism>
<dbReference type="PROSITE" id="PS51503">
    <property type="entry name" value="HIG1"/>
    <property type="match status" value="1"/>
</dbReference>
<evidence type="ECO:0000256" key="4">
    <source>
        <dbReference type="SAM" id="Phobius"/>
    </source>
</evidence>
<evidence type="ECO:0000313" key="6">
    <source>
        <dbReference type="EMBL" id="QSB44895.1"/>
    </source>
</evidence>
<dbReference type="InterPro" id="IPR007667">
    <property type="entry name" value="Hypoxia_induced_domain"/>
</dbReference>
<gene>
    <name evidence="6" type="ORF">IDJ81_01595</name>
</gene>
<name>A0ABX7K9I6_9SPHN</name>
<reference evidence="6 7" key="1">
    <citation type="submission" date="2020-09" db="EMBL/GenBank/DDBJ databases">
        <title>Complete genome sequence of altererythrobacter flavus SS-21NJ, isolated from Dongying oil sludge in Shandong province.</title>
        <authorList>
            <person name="Sun S."/>
            <person name="Zhang Z."/>
        </authorList>
    </citation>
    <scope>NUCLEOTIDE SEQUENCE [LARGE SCALE GENOMIC DNA]</scope>
    <source>
        <strain evidence="6 7">SS-21NJ</strain>
    </source>
</reference>
<evidence type="ECO:0000256" key="3">
    <source>
        <dbReference type="ARBA" id="ARBA00023136"/>
    </source>
</evidence>